<evidence type="ECO:0000256" key="7">
    <source>
        <dbReference type="ARBA" id="ARBA00022759"/>
    </source>
</evidence>
<dbReference type="InterPro" id="IPR056924">
    <property type="entry name" value="SH3_Tf2-1"/>
</dbReference>
<dbReference type="SUPFAM" id="SSF53098">
    <property type="entry name" value="Ribonuclease H-like"/>
    <property type="match status" value="1"/>
</dbReference>
<evidence type="ECO:0000256" key="13">
    <source>
        <dbReference type="ARBA" id="ARBA00023125"/>
    </source>
</evidence>
<dbReference type="SUPFAM" id="SSF56672">
    <property type="entry name" value="DNA/RNA polymerases"/>
    <property type="match status" value="1"/>
</dbReference>
<dbReference type="GO" id="GO:0003887">
    <property type="term" value="F:DNA-directed DNA polymerase activity"/>
    <property type="evidence" value="ECO:0007669"/>
    <property type="project" value="UniProtKB-KW"/>
</dbReference>
<evidence type="ECO:0000256" key="6">
    <source>
        <dbReference type="ARBA" id="ARBA00022750"/>
    </source>
</evidence>
<evidence type="ECO:0000256" key="15">
    <source>
        <dbReference type="ARBA" id="ARBA00023268"/>
    </source>
</evidence>
<evidence type="ECO:0000259" key="17">
    <source>
        <dbReference type="PROSITE" id="PS50994"/>
    </source>
</evidence>
<evidence type="ECO:0000256" key="10">
    <source>
        <dbReference type="ARBA" id="ARBA00022908"/>
    </source>
</evidence>
<keyword evidence="6" id="KW-0064">Aspartyl protease</keyword>
<keyword evidence="1" id="KW-0645">Protease</keyword>
<keyword evidence="8" id="KW-0378">Hydrolase</keyword>
<keyword evidence="4" id="KW-0540">Nuclease</keyword>
<evidence type="ECO:0000256" key="5">
    <source>
        <dbReference type="ARBA" id="ARBA00022723"/>
    </source>
</evidence>
<dbReference type="InterPro" id="IPR036397">
    <property type="entry name" value="RNaseH_sf"/>
</dbReference>
<proteinExistence type="predicted"/>
<keyword evidence="7" id="KW-0255">Endonuclease</keyword>
<keyword evidence="11" id="KW-0695">RNA-directed DNA polymerase</keyword>
<dbReference type="InterPro" id="IPR041588">
    <property type="entry name" value="Integrase_H2C2"/>
</dbReference>
<dbReference type="CDD" id="cd09274">
    <property type="entry name" value="RNase_HI_RT_Ty3"/>
    <property type="match status" value="1"/>
</dbReference>
<dbReference type="PROSITE" id="PS50878">
    <property type="entry name" value="RT_POL"/>
    <property type="match status" value="1"/>
</dbReference>
<dbReference type="InterPro" id="IPR050951">
    <property type="entry name" value="Retrovirus_Pol_polyprotein"/>
</dbReference>
<keyword evidence="5" id="KW-0479">Metal-binding</keyword>
<dbReference type="GO" id="GO:0003677">
    <property type="term" value="F:DNA binding"/>
    <property type="evidence" value="ECO:0007669"/>
    <property type="project" value="UniProtKB-KW"/>
</dbReference>
<organism evidence="18">
    <name type="scientific">Lotus japonicus</name>
    <name type="common">Lotus corniculatus var. japonicus</name>
    <dbReference type="NCBI Taxonomy" id="34305"/>
    <lineage>
        <taxon>Eukaryota</taxon>
        <taxon>Viridiplantae</taxon>
        <taxon>Streptophyta</taxon>
        <taxon>Embryophyta</taxon>
        <taxon>Tracheophyta</taxon>
        <taxon>Spermatophyta</taxon>
        <taxon>Magnoliopsida</taxon>
        <taxon>eudicotyledons</taxon>
        <taxon>Gunneridae</taxon>
        <taxon>Pentapetalae</taxon>
        <taxon>rosids</taxon>
        <taxon>fabids</taxon>
        <taxon>Fabales</taxon>
        <taxon>Fabaceae</taxon>
        <taxon>Papilionoideae</taxon>
        <taxon>50 kb inversion clade</taxon>
        <taxon>NPAAA clade</taxon>
        <taxon>Hologalegina</taxon>
        <taxon>robinioid clade</taxon>
        <taxon>Loteae</taxon>
        <taxon>Lotus</taxon>
    </lineage>
</organism>
<dbReference type="InterPro" id="IPR012337">
    <property type="entry name" value="RNaseH-like_sf"/>
</dbReference>
<keyword evidence="2" id="KW-0808">Transferase</keyword>
<evidence type="ECO:0000256" key="2">
    <source>
        <dbReference type="ARBA" id="ARBA00022679"/>
    </source>
</evidence>
<evidence type="ECO:0000256" key="8">
    <source>
        <dbReference type="ARBA" id="ARBA00022801"/>
    </source>
</evidence>
<dbReference type="InterPro" id="IPR021109">
    <property type="entry name" value="Peptidase_aspartic_dom_sf"/>
</dbReference>
<dbReference type="Gene3D" id="1.10.340.70">
    <property type="match status" value="1"/>
</dbReference>
<dbReference type="GO" id="GO:0046872">
    <property type="term" value="F:metal ion binding"/>
    <property type="evidence" value="ECO:0007669"/>
    <property type="project" value="UniProtKB-KW"/>
</dbReference>
<dbReference type="Pfam" id="PF17919">
    <property type="entry name" value="RT_RNaseH_2"/>
    <property type="match status" value="1"/>
</dbReference>
<evidence type="ECO:0000313" key="18">
    <source>
        <dbReference type="EMBL" id="CAJ00277.1"/>
    </source>
</evidence>
<sequence>MAEATRFQSSIREAEERIMAAMDPCIARHMRELELRFETQFNGFQEAMRGIGLQVTDLASARRSRTPGDGDHRMPTRLTRLDFPKFSKDDVDSWIAKCERFFALDGTPEGERVAVASIAMDESSFRWFQGLEQGTVGRVTWPEFAAALRTRFGVEFESPMEELKRLVQQGNLEEYHEAFDNLACRTELSESLKLQCYLGGLNPELCTGVKMFGPRTLLEAMRIAKLQERSLELLHKKSNSVTKTYSNWSERKGVAPVTVEKKAIERKTVRENNQEGILGKPNYTFQKKLTPKEMDEHRTQNLCFFCHEKYTPGHDCPQRKKSQVFFMAVDGLESEELLEEVEQESRPEVNVPKVSLNALHGDSISLDALDGDSEYPMMRLTGWLGKKRIFVLIDTGSTHNFINQKLCHEGLSKIKCLQPVKITVADGGIIQGTGWCEGISWKMQGYTFTDNAIAIPLSSCDLILGMQWLRQRGKISWDFTNLIMEFAMGTEMVRLQAMEEKENKLVTAAKLHHMVGEDKFSFLLQILPCFQEVACCTIKATESGNSGLSSEGGNEELQAHKEAILQDYSDVFEEPAQLPPFRGIHDHKIILKEGSNPVSLRPYRYPPAQKDVIDKMVKELLESGVIQPSSSPFASPIVLVKKKDGSWRMCVDYRKLNDMTVKAKFPIPLVEYLLDELGGAKIFSKLDLRAGYHQLRMRPEDVEKTAFQTHSGQYEYVVMPFGLTNAPSTFQGAMNAIFAPFLRKSVLIFFDDILVYSATVEAHLQHLREVFAVLRKHSFYVKRSKCAFFTPVIEYLGHFISASGVSTDSTKIKAIQDWPEPVTIKQLRGFLGLTGYYRRFIKGYSILASPLTDLLRKDGFHWSAAASAAFLQLKNALVQAPVLAIPDLQKPFTVETDASSTGIGAVLLQDKHPVAFISKVLSPRNRLLSVYDRELLALVHAVTKWHQYLAIQQFTILTDQQSLKFLLEQRLSTPAQYRWVTKLMGLSYVIQYKRGKENVVADALSRASHGELFQLSVSSISSELGGLLTQAYAADEALQQLISQVLAQPQLHAHYSVVDGFLFRKHRLMIPNNSQVRTLILEWLHSSHQGGHSGIRATVVRIKSLFFWKGLSKDVADFIQKCETCLRCKYERVASPGLLQPLPIPAGVWQSIAMDFIDKLPKSHGKDAIWVVIDRLSKYAHFIPLTHPYTASTLAEIFIKEVYRLHGAPSNIVSDRDPLFTSTFWTAFLQQLGISQSLTTAYHPQSDGQSEVLNRCLEHYLRAMTWQRPKEWVTWLPLAEWWYNTTYHSAIQTTPYEVVYGQPPAIHLPYCPQSTIVEAVDRSFTAREQMIQKLHANLMRAQARMKIQADKHRTDREFSVGDWVLLKLQPYRQSSTQHRASEKLSPRFFGPYQVLHRVGKVAYTLALPPESKIHPTFHVSLLKPCPSPAMPHVPLPLEWGNLDQPKAPFKILKRRMVQRRHKAVTEVLVQWLGEMEEEATWEVLYNLKLKYPTFDTTVVVPENSRVIP</sequence>
<dbReference type="SUPFAM" id="SSF50630">
    <property type="entry name" value="Acid proteases"/>
    <property type="match status" value="1"/>
</dbReference>
<keyword evidence="14" id="KW-0233">DNA recombination</keyword>
<dbReference type="PROSITE" id="PS50994">
    <property type="entry name" value="INTEGRASE"/>
    <property type="match status" value="1"/>
</dbReference>
<dbReference type="FunFam" id="3.30.70.270:FF:000020">
    <property type="entry name" value="Transposon Tf2-6 polyprotein-like Protein"/>
    <property type="match status" value="1"/>
</dbReference>
<accession>Q3C0H8</accession>
<keyword evidence="10" id="KW-0229">DNA integration</keyword>
<dbReference type="InterPro" id="IPR001584">
    <property type="entry name" value="Integrase_cat-core"/>
</dbReference>
<dbReference type="InterPro" id="IPR041577">
    <property type="entry name" value="RT_RNaseH_2"/>
</dbReference>
<dbReference type="GO" id="GO:0003964">
    <property type="term" value="F:RNA-directed DNA polymerase activity"/>
    <property type="evidence" value="ECO:0007669"/>
    <property type="project" value="UniProtKB-KW"/>
</dbReference>
<dbReference type="Gene3D" id="3.10.10.10">
    <property type="entry name" value="HIV Type 1 Reverse Transcriptase, subunit A, domain 1"/>
    <property type="match status" value="1"/>
</dbReference>
<evidence type="ECO:0000256" key="9">
    <source>
        <dbReference type="ARBA" id="ARBA00022842"/>
    </source>
</evidence>
<evidence type="ECO:0000256" key="4">
    <source>
        <dbReference type="ARBA" id="ARBA00022722"/>
    </source>
</evidence>
<protein>
    <recommendedName>
        <fullName evidence="19">Reverse transcriptase</fullName>
    </recommendedName>
</protein>
<evidence type="ECO:0000256" key="11">
    <source>
        <dbReference type="ARBA" id="ARBA00022918"/>
    </source>
</evidence>
<keyword evidence="12" id="KW-0239">DNA-directed DNA polymerase</keyword>
<dbReference type="InterPro" id="IPR000477">
    <property type="entry name" value="RT_dom"/>
</dbReference>
<dbReference type="SUPFAM" id="SSF54160">
    <property type="entry name" value="Chromo domain-like"/>
    <property type="match status" value="1"/>
</dbReference>
<evidence type="ECO:0000256" key="1">
    <source>
        <dbReference type="ARBA" id="ARBA00022670"/>
    </source>
</evidence>
<evidence type="ECO:0008006" key="19">
    <source>
        <dbReference type="Google" id="ProtNLM"/>
    </source>
</evidence>
<keyword evidence="13" id="KW-0238">DNA-binding</keyword>
<dbReference type="Pfam" id="PF17921">
    <property type="entry name" value="Integrase_H2C2"/>
    <property type="match status" value="1"/>
</dbReference>
<dbReference type="InterPro" id="IPR043502">
    <property type="entry name" value="DNA/RNA_pol_sf"/>
</dbReference>
<reference evidence="18" key="1">
    <citation type="journal article" date="2005" name="Plant J.">
        <title>LORE1, an active low-copy-number TY3-gypsy retrotransposon family in the model legume Lotus japonicus.</title>
        <authorList>
            <person name="Madsen L.H."/>
            <person name="Fukai E."/>
            <person name="Radutoiu S."/>
            <person name="Yost C.K."/>
            <person name="Sandal N."/>
            <person name="Schauser L."/>
            <person name="Stougaard J."/>
        </authorList>
    </citation>
    <scope>NUCLEOTIDE SEQUENCE</scope>
</reference>
<dbReference type="GO" id="GO:0006508">
    <property type="term" value="P:proteolysis"/>
    <property type="evidence" value="ECO:0007669"/>
    <property type="project" value="UniProtKB-KW"/>
</dbReference>
<name>Q3C0H8_LOTJA</name>
<feature type="domain" description="Integrase catalytic" evidence="17">
    <location>
        <begin position="1139"/>
        <end position="1303"/>
    </location>
</feature>
<dbReference type="EMBL" id="AJ966994">
    <property type="protein sequence ID" value="CAJ00277.1"/>
    <property type="molecule type" value="Genomic_DNA"/>
</dbReference>
<dbReference type="Gene3D" id="3.30.420.10">
    <property type="entry name" value="Ribonuclease H-like superfamily/Ribonuclease H"/>
    <property type="match status" value="1"/>
</dbReference>
<dbReference type="Pfam" id="PF00078">
    <property type="entry name" value="RVT_1"/>
    <property type="match status" value="1"/>
</dbReference>
<dbReference type="Gene3D" id="3.30.70.270">
    <property type="match status" value="2"/>
</dbReference>
<dbReference type="InterPro" id="IPR043128">
    <property type="entry name" value="Rev_trsase/Diguanyl_cyclase"/>
</dbReference>
<keyword evidence="9" id="KW-0460">Magnesium</keyword>
<evidence type="ECO:0000256" key="3">
    <source>
        <dbReference type="ARBA" id="ARBA00022695"/>
    </source>
</evidence>
<dbReference type="FunFam" id="3.10.10.10:FF:000007">
    <property type="entry name" value="Retrovirus-related Pol polyprotein from transposon 17.6-like Protein"/>
    <property type="match status" value="1"/>
</dbReference>
<dbReference type="Pfam" id="PF24626">
    <property type="entry name" value="SH3_Tf2-1"/>
    <property type="match status" value="1"/>
</dbReference>
<dbReference type="Pfam" id="PF00665">
    <property type="entry name" value="rve"/>
    <property type="match status" value="1"/>
</dbReference>
<dbReference type="GO" id="GO:0004519">
    <property type="term" value="F:endonuclease activity"/>
    <property type="evidence" value="ECO:0007669"/>
    <property type="project" value="UniProtKB-KW"/>
</dbReference>
<feature type="domain" description="Reverse transcriptase" evidence="16">
    <location>
        <begin position="621"/>
        <end position="800"/>
    </location>
</feature>
<keyword evidence="15" id="KW-0511">Multifunctional enzyme</keyword>
<dbReference type="Gene3D" id="2.40.70.10">
    <property type="entry name" value="Acid Proteases"/>
    <property type="match status" value="1"/>
</dbReference>
<dbReference type="GO" id="GO:0004190">
    <property type="term" value="F:aspartic-type endopeptidase activity"/>
    <property type="evidence" value="ECO:0007669"/>
    <property type="project" value="UniProtKB-KW"/>
</dbReference>
<evidence type="ECO:0000259" key="16">
    <source>
        <dbReference type="PROSITE" id="PS50878"/>
    </source>
</evidence>
<dbReference type="PANTHER" id="PTHR37984">
    <property type="entry name" value="PROTEIN CBG26694"/>
    <property type="match status" value="1"/>
</dbReference>
<dbReference type="CDD" id="cd00303">
    <property type="entry name" value="retropepsin_like"/>
    <property type="match status" value="1"/>
</dbReference>
<evidence type="ECO:0000256" key="14">
    <source>
        <dbReference type="ARBA" id="ARBA00023172"/>
    </source>
</evidence>
<dbReference type="CDD" id="cd01647">
    <property type="entry name" value="RT_LTR"/>
    <property type="match status" value="1"/>
</dbReference>
<keyword evidence="3" id="KW-0548">Nucleotidyltransferase</keyword>
<dbReference type="GO" id="GO:0015074">
    <property type="term" value="P:DNA integration"/>
    <property type="evidence" value="ECO:0007669"/>
    <property type="project" value="UniProtKB-KW"/>
</dbReference>
<dbReference type="PANTHER" id="PTHR37984:SF5">
    <property type="entry name" value="PROTEIN NYNRIN-LIKE"/>
    <property type="match status" value="1"/>
</dbReference>
<dbReference type="Pfam" id="PF08284">
    <property type="entry name" value="RVP_2"/>
    <property type="match status" value="1"/>
</dbReference>
<evidence type="ECO:0000256" key="12">
    <source>
        <dbReference type="ARBA" id="ARBA00022932"/>
    </source>
</evidence>
<dbReference type="InterPro" id="IPR016197">
    <property type="entry name" value="Chromo-like_dom_sf"/>
</dbReference>
<dbReference type="GO" id="GO:0006310">
    <property type="term" value="P:DNA recombination"/>
    <property type="evidence" value="ECO:0007669"/>
    <property type="project" value="UniProtKB-KW"/>
</dbReference>